<feature type="transmembrane region" description="Helical" evidence="1">
    <location>
        <begin position="136"/>
        <end position="159"/>
    </location>
</feature>
<feature type="transmembrane region" description="Helical" evidence="1">
    <location>
        <begin position="428"/>
        <end position="450"/>
    </location>
</feature>
<comment type="caution">
    <text evidence="2">The sequence shown here is derived from an EMBL/GenBank/DDBJ whole genome shotgun (WGS) entry which is preliminary data.</text>
</comment>
<dbReference type="OrthoDB" id="2149840at2759"/>
<feature type="non-terminal residue" evidence="2">
    <location>
        <position position="547"/>
    </location>
</feature>
<reference evidence="2 3" key="1">
    <citation type="submission" date="2017-03" db="EMBL/GenBank/DDBJ databases">
        <title>Genome of the blue death feigning beetle - Asbolus verrucosus.</title>
        <authorList>
            <person name="Rider S.D."/>
        </authorList>
    </citation>
    <scope>NUCLEOTIDE SEQUENCE [LARGE SCALE GENOMIC DNA]</scope>
    <source>
        <strain evidence="2">Butters</strain>
        <tissue evidence="2">Head and leg muscle</tissue>
    </source>
</reference>
<feature type="transmembrane region" description="Helical" evidence="1">
    <location>
        <begin position="462"/>
        <end position="483"/>
    </location>
</feature>
<protein>
    <submittedName>
        <fullName evidence="2">Heparan-alpha-glucosaminide N-acetyltransferase</fullName>
    </submittedName>
</protein>
<feature type="transmembrane region" description="Helical" evidence="1">
    <location>
        <begin position="180"/>
        <end position="201"/>
    </location>
</feature>
<proteinExistence type="predicted"/>
<evidence type="ECO:0000256" key="1">
    <source>
        <dbReference type="SAM" id="Phobius"/>
    </source>
</evidence>
<sequence>MAELSWLEDYGDNDYRGFDMSSLEIDEAYLSINIDNADTDSYRLFTRHTDCIKCPYVTVDQLYPDGVIVDGLRLILKKVPHFLYRITTENVERLGQSDNYICEFGTDFGEFGIYQVNVSKGVCALTTTKKPVSISFPVLTVFLIYCALFLCIYGFVYLWKRFIQNTDKEAPKANETKKRVKSLDTFRGISIVVMIFVNYGAGRYDVLEHAHWNGLHLADLVFPWFMWIMGACVPISLMSSTEDDIRNFQILLNVVIEIRAGSNLGCMRIFGVLQRFGITYLVVTTICLFLMKREITESKVTPPIKIFLMYKVSISAQGWIVVLIIFFVHCMVLFLAADDGCPKGYLGPGGLHDNMQYFNCTGGATGYVDRVILGKHMYPNPTSKEVYRSEQAFDPEGILGCLTSIVHVFIGVQAGMILLVYKEHSARLIRWLSWSVATGVIGGALCGFSKDDGVIPFLFRSISFVLVTSCFAFLLLSLCYVVIDIKNWWSGKPFLFAGMNAIIMYIGHEMTYGHLPMRWTTHCGKDHGTHLIALTENIWGAGFWVVV</sequence>
<keyword evidence="1" id="KW-1133">Transmembrane helix</keyword>
<dbReference type="PANTHER" id="PTHR31061">
    <property type="entry name" value="LD22376P"/>
    <property type="match status" value="1"/>
</dbReference>
<dbReference type="Proteomes" id="UP000292052">
    <property type="component" value="Unassembled WGS sequence"/>
</dbReference>
<evidence type="ECO:0000313" key="2">
    <source>
        <dbReference type="EMBL" id="RZC36115.1"/>
    </source>
</evidence>
<keyword evidence="1" id="KW-0472">Membrane</keyword>
<gene>
    <name evidence="2" type="ORF">BDFB_013044</name>
</gene>
<keyword evidence="3" id="KW-1185">Reference proteome</keyword>
<evidence type="ECO:0000313" key="3">
    <source>
        <dbReference type="Proteomes" id="UP000292052"/>
    </source>
</evidence>
<feature type="transmembrane region" description="Helical" evidence="1">
    <location>
        <begin position="221"/>
        <end position="238"/>
    </location>
</feature>
<dbReference type="AlphaFoldDB" id="A0A482VTB1"/>
<dbReference type="GO" id="GO:0016740">
    <property type="term" value="F:transferase activity"/>
    <property type="evidence" value="ECO:0007669"/>
    <property type="project" value="UniProtKB-KW"/>
</dbReference>
<keyword evidence="1" id="KW-0812">Transmembrane</keyword>
<feature type="transmembrane region" description="Helical" evidence="1">
    <location>
        <begin position="276"/>
        <end position="291"/>
    </location>
</feature>
<dbReference type="STRING" id="1661398.A0A482VTB1"/>
<name>A0A482VTB1_ASBVE</name>
<dbReference type="PANTHER" id="PTHR31061:SF24">
    <property type="entry name" value="LD22376P"/>
    <property type="match status" value="1"/>
</dbReference>
<accession>A0A482VTB1</accession>
<organism evidence="2 3">
    <name type="scientific">Asbolus verrucosus</name>
    <name type="common">Desert ironclad beetle</name>
    <dbReference type="NCBI Taxonomy" id="1661398"/>
    <lineage>
        <taxon>Eukaryota</taxon>
        <taxon>Metazoa</taxon>
        <taxon>Ecdysozoa</taxon>
        <taxon>Arthropoda</taxon>
        <taxon>Hexapoda</taxon>
        <taxon>Insecta</taxon>
        <taxon>Pterygota</taxon>
        <taxon>Neoptera</taxon>
        <taxon>Endopterygota</taxon>
        <taxon>Coleoptera</taxon>
        <taxon>Polyphaga</taxon>
        <taxon>Cucujiformia</taxon>
        <taxon>Tenebrionidae</taxon>
        <taxon>Pimeliinae</taxon>
        <taxon>Asbolus</taxon>
    </lineage>
</organism>
<dbReference type="EMBL" id="QDEB01065110">
    <property type="protein sequence ID" value="RZC36115.1"/>
    <property type="molecule type" value="Genomic_DNA"/>
</dbReference>
<keyword evidence="2" id="KW-0808">Transferase</keyword>
<feature type="transmembrane region" description="Helical" evidence="1">
    <location>
        <begin position="397"/>
        <end position="421"/>
    </location>
</feature>
<feature type="transmembrane region" description="Helical" evidence="1">
    <location>
        <begin position="312"/>
        <end position="337"/>
    </location>
</feature>